<protein>
    <submittedName>
        <fullName evidence="2">Uncharacterized protein</fullName>
    </submittedName>
</protein>
<feature type="compositionally biased region" description="Basic and acidic residues" evidence="1">
    <location>
        <begin position="81"/>
        <end position="91"/>
    </location>
</feature>
<dbReference type="EMBL" id="CAUYUJ010015520">
    <property type="protein sequence ID" value="CAK0855091.1"/>
    <property type="molecule type" value="Genomic_DNA"/>
</dbReference>
<comment type="caution">
    <text evidence="2">The sequence shown here is derived from an EMBL/GenBank/DDBJ whole genome shotgun (WGS) entry which is preliminary data.</text>
</comment>
<reference evidence="2" key="1">
    <citation type="submission" date="2023-10" db="EMBL/GenBank/DDBJ databases">
        <authorList>
            <person name="Chen Y."/>
            <person name="Shah S."/>
            <person name="Dougan E. K."/>
            <person name="Thang M."/>
            <person name="Chan C."/>
        </authorList>
    </citation>
    <scope>NUCLEOTIDE SEQUENCE [LARGE SCALE GENOMIC DNA]</scope>
</reference>
<feature type="region of interest" description="Disordered" evidence="1">
    <location>
        <begin position="202"/>
        <end position="238"/>
    </location>
</feature>
<gene>
    <name evidence="2" type="ORF">PCOR1329_LOCUS45937</name>
</gene>
<dbReference type="Proteomes" id="UP001189429">
    <property type="component" value="Unassembled WGS sequence"/>
</dbReference>
<evidence type="ECO:0000313" key="2">
    <source>
        <dbReference type="EMBL" id="CAK0855091.1"/>
    </source>
</evidence>
<accession>A0ABN9U7M3</accession>
<feature type="compositionally biased region" description="Basic and acidic residues" evidence="1">
    <location>
        <begin position="49"/>
        <end position="73"/>
    </location>
</feature>
<proteinExistence type="predicted"/>
<evidence type="ECO:0000313" key="3">
    <source>
        <dbReference type="Proteomes" id="UP001189429"/>
    </source>
</evidence>
<feature type="region of interest" description="Disordered" evidence="1">
    <location>
        <begin position="46"/>
        <end position="92"/>
    </location>
</feature>
<evidence type="ECO:0000256" key="1">
    <source>
        <dbReference type="SAM" id="MobiDB-lite"/>
    </source>
</evidence>
<keyword evidence="3" id="KW-1185">Reference proteome</keyword>
<sequence length="238" mass="26292">MEAARGVEAQVQAARPSFCMRVRVPEEDLLREYDYVTRLPVLVQVTEHPSAKEQHEQPSAKEQEQPSAKEQHGQEGQPSAKEQHEPKEQVKLMDVIESLNGPTTAYPTVRKLEYREPAEQVLGADLDTVDVATQLQDKTERKTSALPRAPTPSTLAVDDYLANIHAAIGMPAPSTLPKHDKTEIVDLLDGDTFETSIFDALAAEQSSQPPLEFSPPPDSQPPADLDPYECESSQCLSR</sequence>
<name>A0ABN9U7M3_9DINO</name>
<organism evidence="2 3">
    <name type="scientific">Prorocentrum cordatum</name>
    <dbReference type="NCBI Taxonomy" id="2364126"/>
    <lineage>
        <taxon>Eukaryota</taxon>
        <taxon>Sar</taxon>
        <taxon>Alveolata</taxon>
        <taxon>Dinophyceae</taxon>
        <taxon>Prorocentrales</taxon>
        <taxon>Prorocentraceae</taxon>
        <taxon>Prorocentrum</taxon>
    </lineage>
</organism>